<dbReference type="Proteomes" id="UP000799770">
    <property type="component" value="Unassembled WGS sequence"/>
</dbReference>
<dbReference type="OrthoDB" id="269227at2759"/>
<dbReference type="Gene3D" id="3.50.50.60">
    <property type="entry name" value="FAD/NAD(P)-binding domain"/>
    <property type="match status" value="1"/>
</dbReference>
<organism evidence="4 5">
    <name type="scientific">Lophiotrema nucula</name>
    <dbReference type="NCBI Taxonomy" id="690887"/>
    <lineage>
        <taxon>Eukaryota</taxon>
        <taxon>Fungi</taxon>
        <taxon>Dikarya</taxon>
        <taxon>Ascomycota</taxon>
        <taxon>Pezizomycotina</taxon>
        <taxon>Dothideomycetes</taxon>
        <taxon>Pleosporomycetidae</taxon>
        <taxon>Pleosporales</taxon>
        <taxon>Lophiotremataceae</taxon>
        <taxon>Lophiotrema</taxon>
    </lineage>
</organism>
<dbReference type="EMBL" id="ML977314">
    <property type="protein sequence ID" value="KAF2120279.1"/>
    <property type="molecule type" value="Genomic_DNA"/>
</dbReference>
<dbReference type="Pfam" id="PF05199">
    <property type="entry name" value="GMC_oxred_C"/>
    <property type="match status" value="1"/>
</dbReference>
<dbReference type="SUPFAM" id="SSF54373">
    <property type="entry name" value="FAD-linked reductases, C-terminal domain"/>
    <property type="match status" value="1"/>
</dbReference>
<name>A0A6A5ZLM5_9PLEO</name>
<keyword evidence="5" id="KW-1185">Reference proteome</keyword>
<dbReference type="InterPro" id="IPR012132">
    <property type="entry name" value="GMC_OxRdtase"/>
</dbReference>
<comment type="similarity">
    <text evidence="1">Belongs to the GMC oxidoreductase family.</text>
</comment>
<dbReference type="SUPFAM" id="SSF51905">
    <property type="entry name" value="FAD/NAD(P)-binding domain"/>
    <property type="match status" value="1"/>
</dbReference>
<dbReference type="AlphaFoldDB" id="A0A6A5ZLM5"/>
<protein>
    <recommendedName>
        <fullName evidence="3">Glucose-methanol-choline oxidoreductase N-terminal domain-containing protein</fullName>
    </recommendedName>
</protein>
<dbReference type="PANTHER" id="PTHR11552:SF123">
    <property type="entry name" value="GMC OXIDOREDUCTASE (AFU_ORTHOLOGUE AFUA_2G01770)-RELATED"/>
    <property type="match status" value="1"/>
</dbReference>
<dbReference type="GO" id="GO:0016614">
    <property type="term" value="F:oxidoreductase activity, acting on CH-OH group of donors"/>
    <property type="evidence" value="ECO:0007669"/>
    <property type="project" value="InterPro"/>
</dbReference>
<proteinExistence type="inferred from homology"/>
<feature type="domain" description="Glucose-methanol-choline oxidoreductase N-terminal" evidence="3">
    <location>
        <begin position="258"/>
        <end position="272"/>
    </location>
</feature>
<keyword evidence="2" id="KW-0285">Flavoprotein</keyword>
<dbReference type="InterPro" id="IPR000172">
    <property type="entry name" value="GMC_OxRdtase_N"/>
</dbReference>
<feature type="binding site" evidence="2">
    <location>
        <begin position="96"/>
        <end position="99"/>
    </location>
    <ligand>
        <name>FAD</name>
        <dbReference type="ChEBI" id="CHEBI:57692"/>
    </ligand>
</feature>
<dbReference type="PIRSF" id="PIRSF000137">
    <property type="entry name" value="Alcohol_oxidase"/>
    <property type="match status" value="1"/>
</dbReference>
<feature type="binding site" evidence="2">
    <location>
        <position position="225"/>
    </location>
    <ligand>
        <name>FAD</name>
        <dbReference type="ChEBI" id="CHEBI:57692"/>
    </ligand>
</feature>
<dbReference type="Gene3D" id="3.30.560.10">
    <property type="entry name" value="Glucose Oxidase, domain 3"/>
    <property type="match status" value="1"/>
</dbReference>
<evidence type="ECO:0000256" key="2">
    <source>
        <dbReference type="PIRSR" id="PIRSR000137-2"/>
    </source>
</evidence>
<dbReference type="InterPro" id="IPR036188">
    <property type="entry name" value="FAD/NAD-bd_sf"/>
</dbReference>
<comment type="cofactor">
    <cofactor evidence="2">
        <name>FAD</name>
        <dbReference type="ChEBI" id="CHEBI:57692"/>
    </cofactor>
</comment>
<evidence type="ECO:0000313" key="5">
    <source>
        <dbReference type="Proteomes" id="UP000799770"/>
    </source>
</evidence>
<evidence type="ECO:0000313" key="4">
    <source>
        <dbReference type="EMBL" id="KAF2120279.1"/>
    </source>
</evidence>
<keyword evidence="2" id="KW-0274">FAD</keyword>
<evidence type="ECO:0000256" key="1">
    <source>
        <dbReference type="ARBA" id="ARBA00010790"/>
    </source>
</evidence>
<accession>A0A6A5ZLM5</accession>
<dbReference type="Pfam" id="PF00732">
    <property type="entry name" value="GMC_oxred_N"/>
    <property type="match status" value="1"/>
</dbReference>
<reference evidence="4" key="1">
    <citation type="journal article" date="2020" name="Stud. Mycol.">
        <title>101 Dothideomycetes genomes: a test case for predicting lifestyles and emergence of pathogens.</title>
        <authorList>
            <person name="Haridas S."/>
            <person name="Albert R."/>
            <person name="Binder M."/>
            <person name="Bloem J."/>
            <person name="Labutti K."/>
            <person name="Salamov A."/>
            <person name="Andreopoulos B."/>
            <person name="Baker S."/>
            <person name="Barry K."/>
            <person name="Bills G."/>
            <person name="Bluhm B."/>
            <person name="Cannon C."/>
            <person name="Castanera R."/>
            <person name="Culley D."/>
            <person name="Daum C."/>
            <person name="Ezra D."/>
            <person name="Gonzalez J."/>
            <person name="Henrissat B."/>
            <person name="Kuo A."/>
            <person name="Liang C."/>
            <person name="Lipzen A."/>
            <person name="Lutzoni F."/>
            <person name="Magnuson J."/>
            <person name="Mondo S."/>
            <person name="Nolan M."/>
            <person name="Ohm R."/>
            <person name="Pangilinan J."/>
            <person name="Park H.-J."/>
            <person name="Ramirez L."/>
            <person name="Alfaro M."/>
            <person name="Sun H."/>
            <person name="Tritt A."/>
            <person name="Yoshinaga Y."/>
            <person name="Zwiers L.-H."/>
            <person name="Turgeon B."/>
            <person name="Goodwin S."/>
            <person name="Spatafora J."/>
            <person name="Crous P."/>
            <person name="Grigoriev I."/>
        </authorList>
    </citation>
    <scope>NUCLEOTIDE SEQUENCE</scope>
    <source>
        <strain evidence="4">CBS 627.86</strain>
    </source>
</reference>
<dbReference type="InterPro" id="IPR007867">
    <property type="entry name" value="GMC_OxRtase_C"/>
</dbReference>
<dbReference type="PROSITE" id="PS00624">
    <property type="entry name" value="GMC_OXRED_2"/>
    <property type="match status" value="1"/>
</dbReference>
<gene>
    <name evidence="4" type="ORF">BDV96DRAFT_595833</name>
</gene>
<sequence length="555" mass="60815">MSSKSTVDYIVVGGGTAGVVIASRLSQYLPSADIVLLEAGLYGIDDPIITNPLHPFHEVVSSRYVINYSTTPQSHCNNREILNLAGRMLSGSSGINVGVWLRASNTDYALVAQKAGHERFTFENLLPYFRKVENYWDKDADAKYHGFEGPIQTVPPRNYPLKSCVQKSAEALGNHYNSDSMAGDPTGLVELTQCYKATSESSATRQHSGKVYDLSKVDVRCETPVTRILFDDTKRAIGVELLSGEKIYANKEVIVSCGSQKTPQILMLSGIGPSSELSKHSIPQVVDSPGVGQNLFDHASITQYFKLRHPEKGFAVPFKGQEKPEFGQGFPWDWMLFNNIAPTHLKPSLLADNAQGADNWTHPHLQEKRCHYMCIPLYFPMLVTPEYNPNIELMGGTHIALTSLDLLPISRGTVTLRSADPRDEPLIDPKYMSTATDRFILRTAVRTNLLLTETEPLKSEIFGEDPPADPQWPALTSKSSDEEIDARIAGFLQTIAHPMGTCALGTVLDDEFKVKGVQGLRVCDASVFPEPIGAMPGQTVYALAELCADLVAGGA</sequence>
<evidence type="ECO:0000259" key="3">
    <source>
        <dbReference type="PROSITE" id="PS00624"/>
    </source>
</evidence>
<dbReference type="GO" id="GO:0050660">
    <property type="term" value="F:flavin adenine dinucleotide binding"/>
    <property type="evidence" value="ECO:0007669"/>
    <property type="project" value="InterPro"/>
</dbReference>
<dbReference type="PANTHER" id="PTHR11552">
    <property type="entry name" value="GLUCOSE-METHANOL-CHOLINE GMC OXIDOREDUCTASE"/>
    <property type="match status" value="1"/>
</dbReference>